<dbReference type="KEGG" id="mnt:21409411"/>
<name>W9SKS4_9ROSA</name>
<gene>
    <name evidence="2" type="ORF">L484_026768</name>
</gene>
<reference evidence="3" key="1">
    <citation type="submission" date="2013-01" db="EMBL/GenBank/DDBJ databases">
        <title>Draft Genome Sequence of a Mulberry Tree, Morus notabilis C.K. Schneid.</title>
        <authorList>
            <person name="He N."/>
            <person name="Zhao S."/>
        </authorList>
    </citation>
    <scope>NUCLEOTIDE SEQUENCE</scope>
</reference>
<feature type="region of interest" description="Disordered" evidence="1">
    <location>
        <begin position="57"/>
        <end position="76"/>
    </location>
</feature>
<feature type="compositionally biased region" description="Basic residues" evidence="1">
    <location>
        <begin position="57"/>
        <end position="68"/>
    </location>
</feature>
<dbReference type="AlphaFoldDB" id="W9SKS4"/>
<evidence type="ECO:0000313" key="3">
    <source>
        <dbReference type="Proteomes" id="UP000030645"/>
    </source>
</evidence>
<dbReference type="PANTHER" id="PTHR34464">
    <property type="entry name" value="OS09G0376300 PROTEIN"/>
    <property type="match status" value="1"/>
</dbReference>
<protein>
    <submittedName>
        <fullName evidence="2">Uncharacterized protein</fullName>
    </submittedName>
</protein>
<dbReference type="STRING" id="981085.W9SKS4"/>
<proteinExistence type="predicted"/>
<evidence type="ECO:0000256" key="1">
    <source>
        <dbReference type="SAM" id="MobiDB-lite"/>
    </source>
</evidence>
<dbReference type="OrthoDB" id="686813at2759"/>
<dbReference type="PANTHER" id="PTHR34464:SF3">
    <property type="entry name" value="OS09G0376300 PROTEIN"/>
    <property type="match status" value="1"/>
</dbReference>
<organism evidence="2 3">
    <name type="scientific">Morus notabilis</name>
    <dbReference type="NCBI Taxonomy" id="981085"/>
    <lineage>
        <taxon>Eukaryota</taxon>
        <taxon>Viridiplantae</taxon>
        <taxon>Streptophyta</taxon>
        <taxon>Embryophyta</taxon>
        <taxon>Tracheophyta</taxon>
        <taxon>Spermatophyta</taxon>
        <taxon>Magnoliopsida</taxon>
        <taxon>eudicotyledons</taxon>
        <taxon>Gunneridae</taxon>
        <taxon>Pentapetalae</taxon>
        <taxon>rosids</taxon>
        <taxon>fabids</taxon>
        <taxon>Rosales</taxon>
        <taxon>Moraceae</taxon>
        <taxon>Moreae</taxon>
        <taxon>Morus</taxon>
    </lineage>
</organism>
<dbReference type="Proteomes" id="UP000030645">
    <property type="component" value="Unassembled WGS sequence"/>
</dbReference>
<dbReference type="eggNOG" id="ENOG502RZBQ">
    <property type="taxonomic scope" value="Eukaryota"/>
</dbReference>
<keyword evidence="3" id="KW-1185">Reference proteome</keyword>
<dbReference type="EMBL" id="KE346359">
    <property type="protein sequence ID" value="EXC35461.1"/>
    <property type="molecule type" value="Genomic_DNA"/>
</dbReference>
<accession>W9SKS4</accession>
<evidence type="ECO:0000313" key="2">
    <source>
        <dbReference type="EMBL" id="EXC35461.1"/>
    </source>
</evidence>
<sequence>MAVSFTRFSWCLWAGKDKEPIPNGSSINSSFECGFGVNQPETVQLFPSVRGNKKKIASSTRKVKRKRQSREERRMERRDCDFVMVSSDGGCSSGSESDGFDMSIGWIEPHDPGFQTGGNDDDNGFAVLVPCYGPGCKELVAGSNSAIFRAFKNLPIEFSPDCKNYMEQVLSSALVPMGN</sequence>